<dbReference type="EMBL" id="FWDM01000017">
    <property type="protein sequence ID" value="SLM12225.1"/>
    <property type="molecule type" value="Genomic_DNA"/>
</dbReference>
<proteinExistence type="predicted"/>
<name>A0A3P3XI35_9SPIR</name>
<dbReference type="PANTHER" id="PTHR36454:SF1">
    <property type="entry name" value="DUF1015 DOMAIN-CONTAINING PROTEIN"/>
    <property type="match status" value="1"/>
</dbReference>
<dbReference type="InterPro" id="IPR008323">
    <property type="entry name" value="UCP033563"/>
</dbReference>
<dbReference type="Pfam" id="PF06245">
    <property type="entry name" value="DUF1015"/>
    <property type="match status" value="1"/>
</dbReference>
<reference evidence="1" key="1">
    <citation type="submission" date="2017-02" db="EMBL/GenBank/DDBJ databases">
        <authorList>
            <person name="Regsiter A."/>
            <person name="William W."/>
        </authorList>
    </citation>
    <scope>NUCLEOTIDE SEQUENCE</scope>
    <source>
        <strain evidence="1">Bib</strain>
    </source>
</reference>
<gene>
    <name evidence="1" type="ORF">SPIROBIBN47_240007</name>
</gene>
<accession>A0A3P3XI35</accession>
<evidence type="ECO:0000313" key="1">
    <source>
        <dbReference type="EMBL" id="SLM12225.1"/>
    </source>
</evidence>
<dbReference type="AlphaFoldDB" id="A0A3P3XI35"/>
<protein>
    <recommendedName>
        <fullName evidence="2">DUF1015 domain-containing protein</fullName>
    </recommendedName>
</protein>
<dbReference type="PANTHER" id="PTHR36454">
    <property type="entry name" value="LMO2823 PROTEIN"/>
    <property type="match status" value="1"/>
</dbReference>
<evidence type="ECO:0008006" key="2">
    <source>
        <dbReference type="Google" id="ProtNLM"/>
    </source>
</evidence>
<organism evidence="1">
    <name type="scientific">uncultured spirochete</name>
    <dbReference type="NCBI Taxonomy" id="156406"/>
    <lineage>
        <taxon>Bacteria</taxon>
        <taxon>Pseudomonadati</taxon>
        <taxon>Spirochaetota</taxon>
        <taxon>Spirochaetia</taxon>
        <taxon>Spirochaetales</taxon>
        <taxon>environmental samples</taxon>
    </lineage>
</organism>
<sequence length="455" mass="51093">MIGARERLERMGVTVPEIYLPSAGIDYRKWAVVACDQYSSEREYWEDANREIGEAPSTLRLIFPECYLEDADKDARIANIQRTMREYLEKGILESKGYAFVLVERTTPFEAKPRLGLVVAIDLERYQYGKDSKSLIRPTEGTIVERLPPRMAIRRGAALELPHIMILIDDPARTVIEPMYERRQYFERAYDFDLMKNSGHVRGWLVREENQLARVAEALERLADPKAFRAKYGKDEVLLFAVGDGNHSLATAKAIWEETKAAYAGSPGAEAILAQHPARYALVELVNLYDEGLPFHPIHRVLFNIDAQDFLKKLVEAGANIAYMPDAAQAFAAVDASAAKDAGSSHVFAFVSDSRAGTITFETPRARLAVATIQEHIDAYRASHSEVGIDYIHGTASTETLGRKKGNLGLYLPPVDKSSFFSVVIHDGVMPRKTFSMGEAPEKRFYIEARRITND</sequence>